<keyword evidence="1" id="KW-0863">Zinc-finger</keyword>
<evidence type="ECO:0000313" key="3">
    <source>
        <dbReference type="EMBL" id="KAK1401302.1"/>
    </source>
</evidence>
<reference evidence="3" key="1">
    <citation type="submission" date="2023-02" db="EMBL/GenBank/DDBJ databases">
        <title>Genome of toxic invasive species Heracleum sosnowskyi carries increased number of genes despite the absence of recent whole-genome duplications.</title>
        <authorList>
            <person name="Schelkunov M."/>
            <person name="Shtratnikova V."/>
            <person name="Makarenko M."/>
            <person name="Klepikova A."/>
            <person name="Omelchenko D."/>
            <person name="Novikova G."/>
            <person name="Obukhova E."/>
            <person name="Bogdanov V."/>
            <person name="Penin A."/>
            <person name="Logacheva M."/>
        </authorList>
    </citation>
    <scope>NUCLEOTIDE SEQUENCE</scope>
    <source>
        <strain evidence="3">Hsosn_3</strain>
        <tissue evidence="3">Leaf</tissue>
    </source>
</reference>
<dbReference type="Pfam" id="PF10551">
    <property type="entry name" value="MULE"/>
    <property type="match status" value="1"/>
</dbReference>
<dbReference type="PANTHER" id="PTHR47718">
    <property type="entry name" value="OS01G0519700 PROTEIN"/>
    <property type="match status" value="1"/>
</dbReference>
<dbReference type="InterPro" id="IPR007527">
    <property type="entry name" value="Znf_SWIM"/>
</dbReference>
<keyword evidence="1" id="KW-0862">Zinc</keyword>
<dbReference type="AlphaFoldDB" id="A0AAD8JBJ1"/>
<feature type="domain" description="SWIM-type" evidence="2">
    <location>
        <begin position="531"/>
        <end position="567"/>
    </location>
</feature>
<keyword evidence="4" id="KW-1185">Reference proteome</keyword>
<organism evidence="3 4">
    <name type="scientific">Heracleum sosnowskyi</name>
    <dbReference type="NCBI Taxonomy" id="360622"/>
    <lineage>
        <taxon>Eukaryota</taxon>
        <taxon>Viridiplantae</taxon>
        <taxon>Streptophyta</taxon>
        <taxon>Embryophyta</taxon>
        <taxon>Tracheophyta</taxon>
        <taxon>Spermatophyta</taxon>
        <taxon>Magnoliopsida</taxon>
        <taxon>eudicotyledons</taxon>
        <taxon>Gunneridae</taxon>
        <taxon>Pentapetalae</taxon>
        <taxon>asterids</taxon>
        <taxon>campanulids</taxon>
        <taxon>Apiales</taxon>
        <taxon>Apiaceae</taxon>
        <taxon>Apioideae</taxon>
        <taxon>apioid superclade</taxon>
        <taxon>Tordylieae</taxon>
        <taxon>Tordyliinae</taxon>
        <taxon>Heracleum</taxon>
    </lineage>
</organism>
<keyword evidence="1" id="KW-0479">Metal-binding</keyword>
<dbReference type="EMBL" id="JAUIZM010000001">
    <property type="protein sequence ID" value="KAK1401302.1"/>
    <property type="molecule type" value="Genomic_DNA"/>
</dbReference>
<dbReference type="InterPro" id="IPR004330">
    <property type="entry name" value="FAR1_DNA_bnd_dom"/>
</dbReference>
<dbReference type="Proteomes" id="UP001237642">
    <property type="component" value="Unassembled WGS sequence"/>
</dbReference>
<sequence length="726" mass="83266">MYGVNRRFYEIRDFIKQIPYFCASYETEGRSLTSDELVRKMNAPDEVLYNTAETSPNPTPNSDNLTNDLGDDWIPECDIEKKPIVGQLFPDIDTAFNFYYHYGSTCGFVSRRSTEKKNKQNKITRKYFVCSRAGLPEDDKSEDQSIKKRKTTSAKCDCPVKLILASNGNGGFYVKEFTEYHNHSFAGKGTMQFLRCSRSLTEFHKRFIIDAAKLNIGATRAHAIFKSMIGSYENVGATVVDFKIFSRDIKEYIGKHDADILIQKFKDIQASSDNNFQFEYKTDENNHLTQLFWDDGVGRRNFEVFGDVISFDATYRTNKYGMVFIPFIGIDNHWKSVTFAAALLEKEDADNYKWACESFKKFFGSSVKCIVTDQDPAMKIAIEECFPCVKHRLCMWHIMKKFPSKLGTLFCAESPFMDKLNNFVWSDHSSTNEFEAGWNDVVSEFGLSDNTWLKEMNNKALLNHKDDLMPIPKNKKKIEKDAAELYTKTMFYKIQEQITASCGDIVMEDMSIVDGVKSLKLKDPFLKNKIFEVNFNLSTHDINCSCNMYTSVGYLCSHNFLCLSLSGIPFIPRQYVNNRWLKRAEERFSTLVLSDIAELNPEEDAKRKKTRDFWFEFQGCISDASGDIEHIDFIHKSLNVVRKHIKNSSNLGDSALKHNSIGDFIGLQVVEEVTILPPNQSNNKGCRKRIIGAAEKSLGGKKRQKRKCRKCNEFAFHDSRNCTGSS</sequence>
<evidence type="ECO:0000259" key="2">
    <source>
        <dbReference type="PROSITE" id="PS50966"/>
    </source>
</evidence>
<reference evidence="3" key="2">
    <citation type="submission" date="2023-05" db="EMBL/GenBank/DDBJ databases">
        <authorList>
            <person name="Schelkunov M.I."/>
        </authorList>
    </citation>
    <scope>NUCLEOTIDE SEQUENCE</scope>
    <source>
        <strain evidence="3">Hsosn_3</strain>
        <tissue evidence="3">Leaf</tissue>
    </source>
</reference>
<dbReference type="PANTHER" id="PTHR47718:SF18">
    <property type="entry name" value="PROTEIN FAR1-RELATED SEQUENCE 5-LIKE"/>
    <property type="match status" value="1"/>
</dbReference>
<evidence type="ECO:0000313" key="4">
    <source>
        <dbReference type="Proteomes" id="UP001237642"/>
    </source>
</evidence>
<dbReference type="Pfam" id="PF03101">
    <property type="entry name" value="FAR1"/>
    <property type="match status" value="1"/>
</dbReference>
<protein>
    <recommendedName>
        <fullName evidence="2">SWIM-type domain-containing protein</fullName>
    </recommendedName>
</protein>
<proteinExistence type="predicted"/>
<name>A0AAD8JBJ1_9APIA</name>
<dbReference type="InterPro" id="IPR018289">
    <property type="entry name" value="MULE_transposase_dom"/>
</dbReference>
<evidence type="ECO:0000256" key="1">
    <source>
        <dbReference type="PROSITE-ProRule" id="PRU00325"/>
    </source>
</evidence>
<dbReference type="PROSITE" id="PS50966">
    <property type="entry name" value="ZF_SWIM"/>
    <property type="match status" value="1"/>
</dbReference>
<comment type="caution">
    <text evidence="3">The sequence shown here is derived from an EMBL/GenBank/DDBJ whole genome shotgun (WGS) entry which is preliminary data.</text>
</comment>
<accession>A0AAD8JBJ1</accession>
<dbReference type="GO" id="GO:0008270">
    <property type="term" value="F:zinc ion binding"/>
    <property type="evidence" value="ECO:0007669"/>
    <property type="project" value="UniProtKB-KW"/>
</dbReference>
<gene>
    <name evidence="3" type="ORF">POM88_000907</name>
</gene>